<comment type="caution">
    <text evidence="1">The sequence shown here is derived from an EMBL/GenBank/DDBJ whole genome shotgun (WGS) entry which is preliminary data.</text>
</comment>
<dbReference type="PANTHER" id="PTHR37943">
    <property type="entry name" value="PROTEIN VES"/>
    <property type="match status" value="1"/>
</dbReference>
<dbReference type="InterPro" id="IPR010282">
    <property type="entry name" value="Uncharacterised_HutD/Ves"/>
</dbReference>
<protein>
    <submittedName>
        <fullName evidence="1">HutD family protein</fullName>
    </submittedName>
</protein>
<dbReference type="InterPro" id="IPR014710">
    <property type="entry name" value="RmlC-like_jellyroll"/>
</dbReference>
<dbReference type="PANTHER" id="PTHR37943:SF1">
    <property type="entry name" value="PROTEIN VES"/>
    <property type="match status" value="1"/>
</dbReference>
<dbReference type="EMBL" id="RFLV01000001">
    <property type="protein sequence ID" value="TIH11041.1"/>
    <property type="molecule type" value="Genomic_DNA"/>
</dbReference>
<dbReference type="RefSeq" id="WP_136664312.1">
    <property type="nucleotide sequence ID" value="NZ_RFLV01000001.1"/>
</dbReference>
<sequence length="210" mass="23203">MSIRIIDSSTARQLPWKNGKGVTLELAIAPPDAGLDDFDWRISSARVESAGPFSHYPGIDRSLGLLSGAGLRLNLPEQISLELDSRTPVVAFPGELDVQAELLDDPVQDFNLMSRRNRWQHRLQYRELKGQQWLDSSAVLFIYCCSGAGLTCARADMVPISLSAEQGLLLEDEAGPWRLTSHGRSGLYLARLEPVTAEQEAIDLLSDDWA</sequence>
<gene>
    <name evidence="1" type="ORF">D8779_10300</name>
</gene>
<dbReference type="InterPro" id="IPR011051">
    <property type="entry name" value="RmlC_Cupin_sf"/>
</dbReference>
<dbReference type="AlphaFoldDB" id="A0A4T2A6V8"/>
<reference evidence="1 2" key="1">
    <citation type="submission" date="2018-10" db="EMBL/GenBank/DDBJ databases">
        <title>Pseudomonas leptonychotis sp. nov., isolated from Weddell seals in Antarctica.</title>
        <authorList>
            <person name="Novakova D."/>
            <person name="Svec P."/>
            <person name="Kralova S."/>
            <person name="Kristofova L."/>
            <person name="Zeman M."/>
            <person name="Pantucek R."/>
            <person name="Maslanova I."/>
            <person name="Sedlacek I."/>
        </authorList>
    </citation>
    <scope>NUCLEOTIDE SEQUENCE [LARGE SCALE GENOMIC DNA]</scope>
    <source>
        <strain evidence="1 2">CCM 8849</strain>
    </source>
</reference>
<keyword evidence="2" id="KW-1185">Reference proteome</keyword>
<dbReference type="Proteomes" id="UP000307541">
    <property type="component" value="Unassembled WGS sequence"/>
</dbReference>
<name>A0A4T2A6V8_9PSED</name>
<dbReference type="CDD" id="cd20293">
    <property type="entry name" value="cupin_HutD_N"/>
    <property type="match status" value="1"/>
</dbReference>
<organism evidence="1 2">
    <name type="scientific">Pseudomonas leptonychotis</name>
    <dbReference type="NCBI Taxonomy" id="2448482"/>
    <lineage>
        <taxon>Bacteria</taxon>
        <taxon>Pseudomonadati</taxon>
        <taxon>Pseudomonadota</taxon>
        <taxon>Gammaproteobacteria</taxon>
        <taxon>Pseudomonadales</taxon>
        <taxon>Pseudomonadaceae</taxon>
        <taxon>Pseudomonas</taxon>
    </lineage>
</organism>
<proteinExistence type="predicted"/>
<dbReference type="Gene3D" id="2.60.120.10">
    <property type="entry name" value="Jelly Rolls"/>
    <property type="match status" value="1"/>
</dbReference>
<evidence type="ECO:0000313" key="1">
    <source>
        <dbReference type="EMBL" id="TIH11041.1"/>
    </source>
</evidence>
<dbReference type="Pfam" id="PF05962">
    <property type="entry name" value="HutD"/>
    <property type="match status" value="1"/>
</dbReference>
<accession>A0A4T2A6V8</accession>
<evidence type="ECO:0000313" key="2">
    <source>
        <dbReference type="Proteomes" id="UP000307541"/>
    </source>
</evidence>
<dbReference type="OrthoDB" id="9800082at2"/>
<dbReference type="SUPFAM" id="SSF51182">
    <property type="entry name" value="RmlC-like cupins"/>
    <property type="match status" value="1"/>
</dbReference>